<organism evidence="1">
    <name type="scientific">marine sediment metagenome</name>
    <dbReference type="NCBI Taxonomy" id="412755"/>
    <lineage>
        <taxon>unclassified sequences</taxon>
        <taxon>metagenomes</taxon>
        <taxon>ecological metagenomes</taxon>
    </lineage>
</organism>
<dbReference type="AlphaFoldDB" id="X0YRU7"/>
<gene>
    <name evidence="1" type="ORF">S01H4_14086</name>
</gene>
<evidence type="ECO:0000313" key="1">
    <source>
        <dbReference type="EMBL" id="GAG59144.1"/>
    </source>
</evidence>
<dbReference type="EMBL" id="BART01006187">
    <property type="protein sequence ID" value="GAG59144.1"/>
    <property type="molecule type" value="Genomic_DNA"/>
</dbReference>
<proteinExistence type="predicted"/>
<feature type="non-terminal residue" evidence="1">
    <location>
        <position position="1"/>
    </location>
</feature>
<name>X0YRU7_9ZZZZ</name>
<comment type="caution">
    <text evidence="1">The sequence shown here is derived from an EMBL/GenBank/DDBJ whole genome shotgun (WGS) entry which is preliminary data.</text>
</comment>
<reference evidence="1" key="1">
    <citation type="journal article" date="2014" name="Front. Microbiol.">
        <title>High frequency of phylogenetically diverse reductive dehalogenase-homologous genes in deep subseafloor sedimentary metagenomes.</title>
        <authorList>
            <person name="Kawai M."/>
            <person name="Futagami T."/>
            <person name="Toyoda A."/>
            <person name="Takaki Y."/>
            <person name="Nishi S."/>
            <person name="Hori S."/>
            <person name="Arai W."/>
            <person name="Tsubouchi T."/>
            <person name="Morono Y."/>
            <person name="Uchiyama I."/>
            <person name="Ito T."/>
            <person name="Fujiyama A."/>
            <person name="Inagaki F."/>
            <person name="Takami H."/>
        </authorList>
    </citation>
    <scope>NUCLEOTIDE SEQUENCE</scope>
    <source>
        <strain evidence="1">Expedition CK06-06</strain>
    </source>
</reference>
<accession>X0YRU7</accession>
<protein>
    <submittedName>
        <fullName evidence="1">Uncharacterized protein</fullName>
    </submittedName>
</protein>
<sequence>GVLNNKDIKTESQITNLKFQTILSADYADYTNFSKNVLDPG</sequence>